<dbReference type="OMA" id="PFYFGTY"/>
<dbReference type="EnsemblFungi" id="MAPG_02487T0">
    <property type="protein sequence ID" value="MAPG_02487T0"/>
    <property type="gene ID" value="MAPG_02487"/>
</dbReference>
<evidence type="ECO:0000313" key="4">
    <source>
        <dbReference type="EnsemblFungi" id="MAPG_02487T0"/>
    </source>
</evidence>
<accession>A0A0C4DRH9</accession>
<gene>
    <name evidence="3" type="ORF">MAPG_02487</name>
</gene>
<dbReference type="InterPro" id="IPR024705">
    <property type="entry name" value="Ssp411"/>
</dbReference>
<sequence>MMSAQLQQAVATAPAQAVEQDPACAGTSTATTTPRDPLAHNAPGQGASGLRSAAAAAASIPVRPLINRASDSSSPYVRAQRDAPVAWQLLDDEAVARAKRENKLIFLHIGFKACHYCRLTCQDSFSNPSVAFLLNSSFVPTIVDREERPDIDSIYMNYIQAVNSAGGWPLNLFLTPELYPVFGGTYWPGPTRGDSVVGSYTESLDGEDEERLDFLAILKKLQKVWAEQETKCRAEAKDIVLQLREFAAEGTLGTRKGITLTLPTSTGLENSGIQNYVGAEPAPPPTLVEPATATAAAADLDVDLDQLEEAYSHISGTFDRTNGGFNLAPKFPTPPKLTFLLRLARFPSAVADVLGGHSEIANATYMAVHTLRKLRDSGLRDHIGAGFSRYSATADWSLPHFEKMVADGALLLGVYLDAWLGAATASPGTALSLEDEFADVVLELANYLTSNPVRTPEGLFATSEASDSFYRKGDRHMREGGYYLWTRREFDMTVREAGNTGVSGAVGGADTSSGELAAQVAAAYFHVLEHGNVSPDHDPQDEFINQNVLRIVKNEAELGSAFGISANGVRRILAGARERLRSRRERDRVAPEVDDQVILSVNALAVTSLARTGAVLIETGLDTSRGARYLSAAETAIKEIRGRMWDPEAGKLYRTSRAGVRGQTEALAEDYAFLIEALLYLYEATGRDDVLNWADDLQKKQIELFYDYTATDEHDLAAAPPHLSSSGGFYATAASAPHVILRLKDGMDTSQPSTNAVSASNLFRLALILGSTRGSRRQSVSAGVANPTVQSLTGNDYERLARETVRAFEVEMLQYPWLFPGLLTSMVTARLGGELQSVVGLDEETARKVKRDFFSKPRAALRAIVHAKHVAASSTVPPERAAAGPGA</sequence>
<dbReference type="InterPro" id="IPR012341">
    <property type="entry name" value="6hp_glycosidase-like_sf"/>
</dbReference>
<name>A0A0C4DRH9_MAGP6</name>
<reference evidence="3" key="1">
    <citation type="submission" date="2010-05" db="EMBL/GenBank/DDBJ databases">
        <title>The Genome Sequence of Magnaporthe poae strain ATCC 64411.</title>
        <authorList>
            <consortium name="The Broad Institute Genome Sequencing Platform"/>
            <consortium name="Broad Institute Genome Sequencing Center for Infectious Disease"/>
            <person name="Ma L.-J."/>
            <person name="Dead R."/>
            <person name="Young S."/>
            <person name="Zeng Q."/>
            <person name="Koehrsen M."/>
            <person name="Alvarado L."/>
            <person name="Berlin A."/>
            <person name="Chapman S.B."/>
            <person name="Chen Z."/>
            <person name="Freedman E."/>
            <person name="Gellesch M."/>
            <person name="Goldberg J."/>
            <person name="Griggs A."/>
            <person name="Gujja S."/>
            <person name="Heilman E.R."/>
            <person name="Heiman D."/>
            <person name="Hepburn T."/>
            <person name="Howarth C."/>
            <person name="Jen D."/>
            <person name="Larson L."/>
            <person name="Mehta T."/>
            <person name="Neiman D."/>
            <person name="Pearson M."/>
            <person name="Roberts A."/>
            <person name="Saif S."/>
            <person name="Shea T."/>
            <person name="Shenoy N."/>
            <person name="Sisk P."/>
            <person name="Stolte C."/>
            <person name="Sykes S."/>
            <person name="Walk T."/>
            <person name="White J."/>
            <person name="Yandava C."/>
            <person name="Haas B."/>
            <person name="Nusbaum C."/>
            <person name="Birren B."/>
        </authorList>
    </citation>
    <scope>NUCLEOTIDE SEQUENCE</scope>
    <source>
        <strain evidence="3">ATCC 64411</strain>
    </source>
</reference>
<feature type="region of interest" description="Disordered" evidence="1">
    <location>
        <begin position="13"/>
        <end position="47"/>
    </location>
</feature>
<dbReference type="Pfam" id="PF03190">
    <property type="entry name" value="Thioredox_DsbH"/>
    <property type="match status" value="1"/>
</dbReference>
<reference evidence="4" key="4">
    <citation type="journal article" date="2015" name="G3 (Bethesda)">
        <title>Genome sequences of three phytopathogenic species of the Magnaporthaceae family of fungi.</title>
        <authorList>
            <person name="Okagaki L.H."/>
            <person name="Nunes C.C."/>
            <person name="Sailsbery J."/>
            <person name="Clay B."/>
            <person name="Brown D."/>
            <person name="John T."/>
            <person name="Oh Y."/>
            <person name="Young N."/>
            <person name="Fitzgerald M."/>
            <person name="Haas B.J."/>
            <person name="Zeng Q."/>
            <person name="Young S."/>
            <person name="Adiconis X."/>
            <person name="Fan L."/>
            <person name="Levin J.Z."/>
            <person name="Mitchell T.K."/>
            <person name="Okubara P.A."/>
            <person name="Farman M.L."/>
            <person name="Kohn L.M."/>
            <person name="Birren B."/>
            <person name="Ma L.-J."/>
            <person name="Dean R.A."/>
        </authorList>
    </citation>
    <scope>NUCLEOTIDE SEQUENCE</scope>
    <source>
        <strain evidence="4">ATCC 64411 / 73-15</strain>
    </source>
</reference>
<dbReference type="InterPro" id="IPR036249">
    <property type="entry name" value="Thioredoxin-like_sf"/>
</dbReference>
<dbReference type="PANTHER" id="PTHR42899:SF1">
    <property type="entry name" value="SPERMATOGENESIS-ASSOCIATED PROTEIN 20"/>
    <property type="match status" value="1"/>
</dbReference>
<dbReference type="GO" id="GO:0005975">
    <property type="term" value="P:carbohydrate metabolic process"/>
    <property type="evidence" value="ECO:0007669"/>
    <property type="project" value="InterPro"/>
</dbReference>
<reference evidence="4" key="5">
    <citation type="submission" date="2015-06" db="UniProtKB">
        <authorList>
            <consortium name="EnsemblFungi"/>
        </authorList>
    </citation>
    <scope>IDENTIFICATION</scope>
    <source>
        <strain evidence="4">ATCC 64411</strain>
    </source>
</reference>
<evidence type="ECO:0000259" key="2">
    <source>
        <dbReference type="Pfam" id="PF03190"/>
    </source>
</evidence>
<dbReference type="Proteomes" id="UP000011715">
    <property type="component" value="Unassembled WGS sequence"/>
</dbReference>
<dbReference type="AlphaFoldDB" id="A0A0C4DRH9"/>
<dbReference type="EMBL" id="ADBL01000621">
    <property type="status" value="NOT_ANNOTATED_CDS"/>
    <property type="molecule type" value="Genomic_DNA"/>
</dbReference>
<evidence type="ECO:0000256" key="1">
    <source>
        <dbReference type="SAM" id="MobiDB-lite"/>
    </source>
</evidence>
<evidence type="ECO:0000313" key="5">
    <source>
        <dbReference type="Proteomes" id="UP000011715"/>
    </source>
</evidence>
<dbReference type="PANTHER" id="PTHR42899">
    <property type="entry name" value="SPERMATOGENESIS-ASSOCIATED PROTEIN 20"/>
    <property type="match status" value="1"/>
</dbReference>
<evidence type="ECO:0000313" key="3">
    <source>
        <dbReference type="EMBL" id="KLU83427.1"/>
    </source>
</evidence>
<feature type="domain" description="Spermatogenesis-associated protein 20-like TRX" evidence="2">
    <location>
        <begin position="67"/>
        <end position="243"/>
    </location>
</feature>
<keyword evidence="5" id="KW-1185">Reference proteome</keyword>
<dbReference type="STRING" id="644358.A0A0C4DRH9"/>
<organism evidence="4 5">
    <name type="scientific">Magnaporthiopsis poae (strain ATCC 64411 / 73-15)</name>
    <name type="common">Kentucky bluegrass fungus</name>
    <name type="synonym">Magnaporthe poae</name>
    <dbReference type="NCBI Taxonomy" id="644358"/>
    <lineage>
        <taxon>Eukaryota</taxon>
        <taxon>Fungi</taxon>
        <taxon>Dikarya</taxon>
        <taxon>Ascomycota</taxon>
        <taxon>Pezizomycotina</taxon>
        <taxon>Sordariomycetes</taxon>
        <taxon>Sordariomycetidae</taxon>
        <taxon>Magnaporthales</taxon>
        <taxon>Magnaporthaceae</taxon>
        <taxon>Magnaporthiopsis</taxon>
    </lineage>
</organism>
<dbReference type="InterPro" id="IPR008928">
    <property type="entry name" value="6-hairpin_glycosidase_sf"/>
</dbReference>
<reference evidence="3" key="3">
    <citation type="submission" date="2011-03" db="EMBL/GenBank/DDBJ databases">
        <title>Annotation of Magnaporthe poae ATCC 64411.</title>
        <authorList>
            <person name="Ma L.-J."/>
            <person name="Dead R."/>
            <person name="Young S.K."/>
            <person name="Zeng Q."/>
            <person name="Gargeya S."/>
            <person name="Fitzgerald M."/>
            <person name="Haas B."/>
            <person name="Abouelleil A."/>
            <person name="Alvarado L."/>
            <person name="Arachchi H.M."/>
            <person name="Berlin A."/>
            <person name="Brown A."/>
            <person name="Chapman S.B."/>
            <person name="Chen Z."/>
            <person name="Dunbar C."/>
            <person name="Freedman E."/>
            <person name="Gearin G."/>
            <person name="Gellesch M."/>
            <person name="Goldberg J."/>
            <person name="Griggs A."/>
            <person name="Gujja S."/>
            <person name="Heiman D."/>
            <person name="Howarth C."/>
            <person name="Larson L."/>
            <person name="Lui A."/>
            <person name="MacDonald P.J.P."/>
            <person name="Mehta T."/>
            <person name="Montmayeur A."/>
            <person name="Murphy C."/>
            <person name="Neiman D."/>
            <person name="Pearson M."/>
            <person name="Priest M."/>
            <person name="Roberts A."/>
            <person name="Saif S."/>
            <person name="Shea T."/>
            <person name="Shenoy N."/>
            <person name="Sisk P."/>
            <person name="Stolte C."/>
            <person name="Sykes S."/>
            <person name="Yandava C."/>
            <person name="Wortman J."/>
            <person name="Nusbaum C."/>
            <person name="Birren B."/>
        </authorList>
    </citation>
    <scope>NUCLEOTIDE SEQUENCE</scope>
    <source>
        <strain evidence="3">ATCC 64411</strain>
    </source>
</reference>
<dbReference type="InterPro" id="IPR004879">
    <property type="entry name" value="Ssp411-like_TRX"/>
</dbReference>
<dbReference type="eggNOG" id="KOG2244">
    <property type="taxonomic scope" value="Eukaryota"/>
</dbReference>
<reference evidence="5" key="2">
    <citation type="submission" date="2010-05" db="EMBL/GenBank/DDBJ databases">
        <title>The genome sequence of Magnaporthe poae strain ATCC 64411.</title>
        <authorList>
            <person name="Ma L.-J."/>
            <person name="Dead R."/>
            <person name="Young S."/>
            <person name="Zeng Q."/>
            <person name="Koehrsen M."/>
            <person name="Alvarado L."/>
            <person name="Berlin A."/>
            <person name="Chapman S.B."/>
            <person name="Chen Z."/>
            <person name="Freedman E."/>
            <person name="Gellesch M."/>
            <person name="Goldberg J."/>
            <person name="Griggs A."/>
            <person name="Gujja S."/>
            <person name="Heilman E.R."/>
            <person name="Heiman D."/>
            <person name="Hepburn T."/>
            <person name="Howarth C."/>
            <person name="Jen D."/>
            <person name="Larson L."/>
            <person name="Mehta T."/>
            <person name="Neiman D."/>
            <person name="Pearson M."/>
            <person name="Roberts A."/>
            <person name="Saif S."/>
            <person name="Shea T."/>
            <person name="Shenoy N."/>
            <person name="Sisk P."/>
            <person name="Stolte C."/>
            <person name="Sykes S."/>
            <person name="Walk T."/>
            <person name="White J."/>
            <person name="Yandava C."/>
            <person name="Haas B."/>
            <person name="Nusbaum C."/>
            <person name="Birren B."/>
        </authorList>
    </citation>
    <scope>NUCLEOTIDE SEQUENCE [LARGE SCALE GENOMIC DNA]</scope>
    <source>
        <strain evidence="5">ATCC 64411 / 73-15</strain>
    </source>
</reference>
<dbReference type="OrthoDB" id="1923667at2759"/>
<dbReference type="GO" id="GO:0003824">
    <property type="term" value="F:catalytic activity"/>
    <property type="evidence" value="ECO:0007669"/>
    <property type="project" value="UniProtKB-ARBA"/>
</dbReference>
<proteinExistence type="predicted"/>
<protein>
    <submittedName>
        <fullName evidence="3">Spermatogenesis-associated protein 20</fullName>
    </submittedName>
</protein>
<dbReference type="SUPFAM" id="SSF48208">
    <property type="entry name" value="Six-hairpin glycosidases"/>
    <property type="match status" value="1"/>
</dbReference>
<dbReference type="Gene3D" id="3.40.30.10">
    <property type="entry name" value="Glutaredoxin"/>
    <property type="match status" value="1"/>
</dbReference>
<dbReference type="SUPFAM" id="SSF52833">
    <property type="entry name" value="Thioredoxin-like"/>
    <property type="match status" value="1"/>
</dbReference>
<dbReference type="Gene3D" id="1.50.10.10">
    <property type="match status" value="1"/>
</dbReference>
<dbReference type="VEuPathDB" id="FungiDB:MAPG_02487"/>
<dbReference type="CDD" id="cd02955">
    <property type="entry name" value="SSP411"/>
    <property type="match status" value="1"/>
</dbReference>
<dbReference type="EMBL" id="GL876967">
    <property type="protein sequence ID" value="KLU83427.1"/>
    <property type="molecule type" value="Genomic_DNA"/>
</dbReference>